<protein>
    <submittedName>
        <fullName evidence="1">Uncharacterized protein</fullName>
    </submittedName>
</protein>
<sequence>MEEVNPEQLDEAHVFKNSFQRITEGVVQNGFADGVADGRETLYQQDFDRGYKEGFAMAFTLGQHKGYAAAGGLQQSALDTDLILKQDASRAHCQLCLDKTLEGQQKSLDEIVGIQQQHNNAVGAKLRERYGLSG</sequence>
<evidence type="ECO:0000313" key="1">
    <source>
        <dbReference type="EMBL" id="JAV23202.1"/>
    </source>
</evidence>
<name>A0A1Q3F6M2_CULTA</name>
<proteinExistence type="predicted"/>
<accession>A0A1Q3F6M2</accession>
<organism evidence="1">
    <name type="scientific">Culex tarsalis</name>
    <name type="common">Encephalitis mosquito</name>
    <dbReference type="NCBI Taxonomy" id="7177"/>
    <lineage>
        <taxon>Eukaryota</taxon>
        <taxon>Metazoa</taxon>
        <taxon>Ecdysozoa</taxon>
        <taxon>Arthropoda</taxon>
        <taxon>Hexapoda</taxon>
        <taxon>Insecta</taxon>
        <taxon>Pterygota</taxon>
        <taxon>Neoptera</taxon>
        <taxon>Endopterygota</taxon>
        <taxon>Diptera</taxon>
        <taxon>Nematocera</taxon>
        <taxon>Culicoidea</taxon>
        <taxon>Culicidae</taxon>
        <taxon>Culicinae</taxon>
        <taxon>Culicini</taxon>
        <taxon>Culex</taxon>
        <taxon>Culex</taxon>
    </lineage>
</organism>
<reference evidence="1" key="1">
    <citation type="submission" date="2017-01" db="EMBL/GenBank/DDBJ databases">
        <title>A deep insight into the sialotranscriptome of adult male and female Cluex tarsalis mosquitoes.</title>
        <authorList>
            <person name="Ribeiro J.M."/>
            <person name="Moreira F."/>
            <person name="Bernard K.A."/>
            <person name="Calvo E."/>
        </authorList>
    </citation>
    <scope>NUCLEOTIDE SEQUENCE</scope>
    <source>
        <strain evidence="1">Kern County</strain>
        <tissue evidence="1">Salivary glands</tissue>
    </source>
</reference>
<dbReference type="EMBL" id="GFDL01011843">
    <property type="protein sequence ID" value="JAV23202.1"/>
    <property type="molecule type" value="Transcribed_RNA"/>
</dbReference>
<dbReference type="AlphaFoldDB" id="A0A1Q3F6M2"/>